<dbReference type="InterPro" id="IPR042185">
    <property type="entry name" value="Serpin_sf_2"/>
</dbReference>
<dbReference type="PROSITE" id="PS00284">
    <property type="entry name" value="SERPIN"/>
    <property type="match status" value="1"/>
</dbReference>
<dbReference type="InterPro" id="IPR023795">
    <property type="entry name" value="Serpin_CS"/>
</dbReference>
<dbReference type="Gene3D" id="2.30.39.10">
    <property type="entry name" value="Alpha-1-antitrypsin, domain 1"/>
    <property type="match status" value="1"/>
</dbReference>
<evidence type="ECO:0000256" key="1">
    <source>
        <dbReference type="ARBA" id="ARBA00009500"/>
    </source>
</evidence>
<evidence type="ECO:0000313" key="5">
    <source>
        <dbReference type="Proteomes" id="UP001642260"/>
    </source>
</evidence>
<dbReference type="CDD" id="cd02043">
    <property type="entry name" value="serpinP_plants"/>
    <property type="match status" value="1"/>
</dbReference>
<dbReference type="InterPro" id="IPR036186">
    <property type="entry name" value="Serpin_sf"/>
</dbReference>
<name>A0ABC8LF59_ERUVS</name>
<dbReference type="InterPro" id="IPR023796">
    <property type="entry name" value="Serpin_dom"/>
</dbReference>
<dbReference type="SUPFAM" id="SSF56574">
    <property type="entry name" value="Serpins"/>
    <property type="match status" value="1"/>
</dbReference>
<protein>
    <recommendedName>
        <fullName evidence="3">Serpin domain-containing protein</fullName>
    </recommendedName>
</protein>
<comment type="similarity">
    <text evidence="1 2">Belongs to the serpin family.</text>
</comment>
<dbReference type="Proteomes" id="UP001642260">
    <property type="component" value="Unassembled WGS sequence"/>
</dbReference>
<evidence type="ECO:0000259" key="3">
    <source>
        <dbReference type="SMART" id="SM00093"/>
    </source>
</evidence>
<dbReference type="Gene3D" id="3.30.497.10">
    <property type="entry name" value="Antithrombin, subunit I, domain 2"/>
    <property type="match status" value="1"/>
</dbReference>
<accession>A0ABC8LF59</accession>
<comment type="caution">
    <text evidence="4">The sequence shown here is derived from an EMBL/GenBank/DDBJ whole genome shotgun (WGS) entry which is preliminary data.</text>
</comment>
<reference evidence="4 5" key="1">
    <citation type="submission" date="2022-03" db="EMBL/GenBank/DDBJ databases">
        <authorList>
            <person name="Macdonald S."/>
            <person name="Ahmed S."/>
            <person name="Newling K."/>
        </authorList>
    </citation>
    <scope>NUCLEOTIDE SEQUENCE [LARGE SCALE GENOMIC DNA]</scope>
</reference>
<keyword evidence="5" id="KW-1185">Reference proteome</keyword>
<gene>
    <name evidence="4" type="ORF">ERUC_LOCUS34748</name>
</gene>
<dbReference type="PANTHER" id="PTHR11461">
    <property type="entry name" value="SERINE PROTEASE INHIBITOR, SERPIN"/>
    <property type="match status" value="1"/>
</dbReference>
<feature type="domain" description="Serpin" evidence="3">
    <location>
        <begin position="9"/>
        <end position="415"/>
    </location>
</feature>
<dbReference type="PANTHER" id="PTHR11461:SF304">
    <property type="entry name" value="SERPIN-Z10-RELATED"/>
    <property type="match status" value="1"/>
</dbReference>
<dbReference type="SMART" id="SM00093">
    <property type="entry name" value="SERPIN"/>
    <property type="match status" value="1"/>
</dbReference>
<dbReference type="InterPro" id="IPR042178">
    <property type="entry name" value="Serpin_sf_1"/>
</dbReference>
<sequence>MEKQNDVVLRLAKHVIATVADGSNLVFSPTSINVLLSIIAAGSNSVTKEQILSFLNSPSTDHLNTLLAEIISVALGDANKVSTPQERSSQCQSLDGLGPDFWSLLDDRESSASCVRLSAANGVWIDKSVSLKPSFKEILEKSYKATCSQVDFSNKPAEVIDELNTWAHDHTNGLISQILSKDSIEDIRQSKLMLANAVYFKGVWSEKFNARFTKYNDFHLLDGTSVRVPFMASYKDQYLRRYDGFQVVRLPYVEDQRQFSMYIYLPDVKNGLPTLLEKIGSEPGFLDNHIPDNQIELGALRIPKFKFMFEFKASEVLKDMGLTSPFRTNGGGLTEMVDSPIMGEKLYVSKILHKACIEVDEEGTEAAAVSVGVITMLSLQPVRKKPDFVADHPFLFTVREDKSGVILFMGQVLDPSKH</sequence>
<organism evidence="4 5">
    <name type="scientific">Eruca vesicaria subsp. sativa</name>
    <name type="common">Garden rocket</name>
    <name type="synonym">Eruca sativa</name>
    <dbReference type="NCBI Taxonomy" id="29727"/>
    <lineage>
        <taxon>Eukaryota</taxon>
        <taxon>Viridiplantae</taxon>
        <taxon>Streptophyta</taxon>
        <taxon>Embryophyta</taxon>
        <taxon>Tracheophyta</taxon>
        <taxon>Spermatophyta</taxon>
        <taxon>Magnoliopsida</taxon>
        <taxon>eudicotyledons</taxon>
        <taxon>Gunneridae</taxon>
        <taxon>Pentapetalae</taxon>
        <taxon>rosids</taxon>
        <taxon>malvids</taxon>
        <taxon>Brassicales</taxon>
        <taxon>Brassicaceae</taxon>
        <taxon>Brassiceae</taxon>
        <taxon>Eruca</taxon>
    </lineage>
</organism>
<dbReference type="EMBL" id="CAKOAT010549598">
    <property type="protein sequence ID" value="CAH8382265.1"/>
    <property type="molecule type" value="Genomic_DNA"/>
</dbReference>
<proteinExistence type="inferred from homology"/>
<evidence type="ECO:0000256" key="2">
    <source>
        <dbReference type="RuleBase" id="RU000411"/>
    </source>
</evidence>
<dbReference type="Pfam" id="PF00079">
    <property type="entry name" value="Serpin"/>
    <property type="match status" value="1"/>
</dbReference>
<dbReference type="AlphaFoldDB" id="A0ABC8LF59"/>
<evidence type="ECO:0000313" key="4">
    <source>
        <dbReference type="EMBL" id="CAH8382265.1"/>
    </source>
</evidence>
<dbReference type="InterPro" id="IPR000215">
    <property type="entry name" value="Serpin_fam"/>
</dbReference>